<accession>A0A6A4WTQ5</accession>
<dbReference type="SUPFAM" id="SSF51206">
    <property type="entry name" value="cAMP-binding domain-like"/>
    <property type="match status" value="1"/>
</dbReference>
<dbReference type="InterPro" id="IPR018490">
    <property type="entry name" value="cNMP-bd_dom_sf"/>
</dbReference>
<gene>
    <name evidence="8" type="primary">for_0</name>
    <name evidence="8" type="ORF">FJT64_022439</name>
</gene>
<feature type="domain" description="Cyclic nucleotide-binding" evidence="7">
    <location>
        <begin position="50"/>
        <end position="123"/>
    </location>
</feature>
<dbReference type="Pfam" id="PF00027">
    <property type="entry name" value="cNMP_binding"/>
    <property type="match status" value="1"/>
</dbReference>
<dbReference type="GO" id="GO:0005524">
    <property type="term" value="F:ATP binding"/>
    <property type="evidence" value="ECO:0007669"/>
    <property type="project" value="UniProtKB-KW"/>
</dbReference>
<evidence type="ECO:0000259" key="7">
    <source>
        <dbReference type="PROSITE" id="PS50042"/>
    </source>
</evidence>
<reference evidence="8 9" key="1">
    <citation type="submission" date="2019-07" db="EMBL/GenBank/DDBJ databases">
        <title>Draft genome assembly of a fouling barnacle, Amphibalanus amphitrite (Darwin, 1854): The first reference genome for Thecostraca.</title>
        <authorList>
            <person name="Kim W."/>
        </authorList>
    </citation>
    <scope>NUCLEOTIDE SEQUENCE [LARGE SCALE GENOMIC DNA]</scope>
    <source>
        <strain evidence="8">SNU_AA5</strain>
        <tissue evidence="8">Soma without cirri and trophi</tissue>
    </source>
</reference>
<dbReference type="PANTHER" id="PTHR24353:SF111">
    <property type="match status" value="1"/>
</dbReference>
<keyword evidence="5" id="KW-0067">ATP-binding</keyword>
<dbReference type="PROSITE" id="PS50042">
    <property type="entry name" value="CNMP_BINDING_3"/>
    <property type="match status" value="1"/>
</dbReference>
<dbReference type="AlphaFoldDB" id="A0A6A4WTQ5"/>
<dbReference type="EMBL" id="VIIS01000699">
    <property type="protein sequence ID" value="KAF0306012.1"/>
    <property type="molecule type" value="Genomic_DNA"/>
</dbReference>
<evidence type="ECO:0000256" key="4">
    <source>
        <dbReference type="ARBA" id="ARBA00022777"/>
    </source>
</evidence>
<evidence type="ECO:0000256" key="1">
    <source>
        <dbReference type="ARBA" id="ARBA00022527"/>
    </source>
</evidence>
<dbReference type="PROSITE" id="PS00889">
    <property type="entry name" value="CNMP_BINDING_2"/>
    <property type="match status" value="1"/>
</dbReference>
<keyword evidence="2" id="KW-0808">Transferase</keyword>
<protein>
    <submittedName>
        <fullName evidence="8">cGMP-dependent protein kinase, isozyme 2 forms cD4/T1/T3A/T3B</fullName>
    </submittedName>
</protein>
<dbReference type="GO" id="GO:0004674">
    <property type="term" value="F:protein serine/threonine kinase activity"/>
    <property type="evidence" value="ECO:0007669"/>
    <property type="project" value="UniProtKB-KW"/>
</dbReference>
<dbReference type="InterPro" id="IPR018488">
    <property type="entry name" value="cNMP-bd_CS"/>
</dbReference>
<evidence type="ECO:0000313" key="8">
    <source>
        <dbReference type="EMBL" id="KAF0306012.1"/>
    </source>
</evidence>
<organism evidence="8 9">
    <name type="scientific">Amphibalanus amphitrite</name>
    <name type="common">Striped barnacle</name>
    <name type="synonym">Balanus amphitrite</name>
    <dbReference type="NCBI Taxonomy" id="1232801"/>
    <lineage>
        <taxon>Eukaryota</taxon>
        <taxon>Metazoa</taxon>
        <taxon>Ecdysozoa</taxon>
        <taxon>Arthropoda</taxon>
        <taxon>Crustacea</taxon>
        <taxon>Multicrustacea</taxon>
        <taxon>Cirripedia</taxon>
        <taxon>Thoracica</taxon>
        <taxon>Thoracicalcarea</taxon>
        <taxon>Balanomorpha</taxon>
        <taxon>Balanoidea</taxon>
        <taxon>Balanidae</taxon>
        <taxon>Amphibalaninae</taxon>
        <taxon>Amphibalanus</taxon>
    </lineage>
</organism>
<name>A0A6A4WTQ5_AMPAM</name>
<comment type="caution">
    <text evidence="8">The sequence shown here is derived from an EMBL/GenBank/DDBJ whole genome shotgun (WGS) entry which is preliminary data.</text>
</comment>
<dbReference type="OrthoDB" id="63267at2759"/>
<evidence type="ECO:0000256" key="6">
    <source>
        <dbReference type="SAM" id="MobiDB-lite"/>
    </source>
</evidence>
<keyword evidence="4 8" id="KW-0418">Kinase</keyword>
<dbReference type="CDD" id="cd00038">
    <property type="entry name" value="CAP_ED"/>
    <property type="match status" value="1"/>
</dbReference>
<evidence type="ECO:0000256" key="5">
    <source>
        <dbReference type="ARBA" id="ARBA00022840"/>
    </source>
</evidence>
<dbReference type="Proteomes" id="UP000440578">
    <property type="component" value="Unassembled WGS sequence"/>
</dbReference>
<dbReference type="InterPro" id="IPR000595">
    <property type="entry name" value="cNMP-bd_dom"/>
</dbReference>
<dbReference type="Gene3D" id="2.60.120.10">
    <property type="entry name" value="Jelly Rolls"/>
    <property type="match status" value="1"/>
</dbReference>
<dbReference type="InterPro" id="IPR014710">
    <property type="entry name" value="RmlC-like_jellyroll"/>
</dbReference>
<dbReference type="PANTHER" id="PTHR24353">
    <property type="entry name" value="CYCLIC NUCLEOTIDE-DEPENDENT PROTEIN KINASE"/>
    <property type="match status" value="1"/>
</dbReference>
<evidence type="ECO:0000256" key="2">
    <source>
        <dbReference type="ARBA" id="ARBA00022679"/>
    </source>
</evidence>
<evidence type="ECO:0000256" key="3">
    <source>
        <dbReference type="ARBA" id="ARBA00022741"/>
    </source>
</evidence>
<keyword evidence="3" id="KW-0547">Nucleotide-binding</keyword>
<keyword evidence="9" id="KW-1185">Reference proteome</keyword>
<feature type="compositionally biased region" description="Polar residues" evidence="6">
    <location>
        <begin position="18"/>
        <end position="27"/>
    </location>
</feature>
<keyword evidence="1" id="KW-0723">Serine/threonine-protein kinase</keyword>
<evidence type="ECO:0000313" key="9">
    <source>
        <dbReference type="Proteomes" id="UP000440578"/>
    </source>
</evidence>
<feature type="region of interest" description="Disordered" evidence="6">
    <location>
        <begin position="1"/>
        <end position="33"/>
    </location>
</feature>
<proteinExistence type="predicted"/>
<sequence length="123" mass="13544">MRYKHTPGPPRDHKRATRTPTTSTNSEEACGAPGRTVVPLPLGVLMGPTEGQVEVSKDGRTLSQMGPGKVFGELAILYNCQRTATIKAATDCKLFAIERQCFQTIMMRTGLQKQAEYTAFLKR</sequence>